<comment type="caution">
    <text evidence="3">The sequence shown here is derived from an EMBL/GenBank/DDBJ whole genome shotgun (WGS) entry which is preliminary data.</text>
</comment>
<dbReference type="EMBL" id="BFEA01000108">
    <property type="protein sequence ID" value="GBG68959.1"/>
    <property type="molecule type" value="Genomic_DNA"/>
</dbReference>
<feature type="region of interest" description="Disordered" evidence="1">
    <location>
        <begin position="1"/>
        <end position="31"/>
    </location>
</feature>
<evidence type="ECO:0000313" key="4">
    <source>
        <dbReference type="Proteomes" id="UP000265515"/>
    </source>
</evidence>
<dbReference type="Gramene" id="GBG68959">
    <property type="protein sequence ID" value="GBG68959"/>
    <property type="gene ID" value="CBR_g3658"/>
</dbReference>
<keyword evidence="2" id="KW-0472">Membrane</keyword>
<evidence type="ECO:0000256" key="1">
    <source>
        <dbReference type="SAM" id="MobiDB-lite"/>
    </source>
</evidence>
<dbReference type="GO" id="GO:0006123">
    <property type="term" value="P:mitochondrial electron transport, cytochrome c to oxygen"/>
    <property type="evidence" value="ECO:0007669"/>
    <property type="project" value="InterPro"/>
</dbReference>
<dbReference type="OrthoDB" id="521730at2759"/>
<protein>
    <submittedName>
        <fullName evidence="3">Uncharacterized protein</fullName>
    </submittedName>
</protein>
<evidence type="ECO:0000313" key="3">
    <source>
        <dbReference type="EMBL" id="GBG68959.1"/>
    </source>
</evidence>
<dbReference type="GO" id="GO:0005739">
    <property type="term" value="C:mitochondrion"/>
    <property type="evidence" value="ECO:0007669"/>
    <property type="project" value="GOC"/>
</dbReference>
<dbReference type="AlphaFoldDB" id="A0A388KG00"/>
<dbReference type="PANTHER" id="PTHR36003">
    <property type="entry name" value="TONB-DEPENDENT HEME RECEPTOR A"/>
    <property type="match status" value="1"/>
</dbReference>
<dbReference type="Proteomes" id="UP000265515">
    <property type="component" value="Unassembled WGS sequence"/>
</dbReference>
<gene>
    <name evidence="3" type="ORF">CBR_g3658</name>
</gene>
<feature type="transmembrane region" description="Helical" evidence="2">
    <location>
        <begin position="57"/>
        <end position="76"/>
    </location>
</feature>
<proteinExistence type="predicted"/>
<dbReference type="OMA" id="YLHAEHM"/>
<organism evidence="3 4">
    <name type="scientific">Chara braunii</name>
    <name type="common">Braun's stonewort</name>
    <dbReference type="NCBI Taxonomy" id="69332"/>
    <lineage>
        <taxon>Eukaryota</taxon>
        <taxon>Viridiplantae</taxon>
        <taxon>Streptophyta</taxon>
        <taxon>Charophyceae</taxon>
        <taxon>Charales</taxon>
        <taxon>Characeae</taxon>
        <taxon>Chara</taxon>
    </lineage>
</organism>
<evidence type="ECO:0000256" key="2">
    <source>
        <dbReference type="SAM" id="Phobius"/>
    </source>
</evidence>
<reference evidence="3 4" key="1">
    <citation type="journal article" date="2018" name="Cell">
        <title>The Chara Genome: Secondary Complexity and Implications for Plant Terrestrialization.</title>
        <authorList>
            <person name="Nishiyama T."/>
            <person name="Sakayama H."/>
            <person name="Vries J.D."/>
            <person name="Buschmann H."/>
            <person name="Saint-Marcoux D."/>
            <person name="Ullrich K.K."/>
            <person name="Haas F.B."/>
            <person name="Vanderstraeten L."/>
            <person name="Becker D."/>
            <person name="Lang D."/>
            <person name="Vosolsobe S."/>
            <person name="Rombauts S."/>
            <person name="Wilhelmsson P.K.I."/>
            <person name="Janitza P."/>
            <person name="Kern R."/>
            <person name="Heyl A."/>
            <person name="Rumpler F."/>
            <person name="Villalobos L.I.A.C."/>
            <person name="Clay J.M."/>
            <person name="Skokan R."/>
            <person name="Toyoda A."/>
            <person name="Suzuki Y."/>
            <person name="Kagoshima H."/>
            <person name="Schijlen E."/>
            <person name="Tajeshwar N."/>
            <person name="Catarino B."/>
            <person name="Hetherington A.J."/>
            <person name="Saltykova A."/>
            <person name="Bonnot C."/>
            <person name="Breuninger H."/>
            <person name="Symeonidi A."/>
            <person name="Radhakrishnan G.V."/>
            <person name="Van Nieuwerburgh F."/>
            <person name="Deforce D."/>
            <person name="Chang C."/>
            <person name="Karol K.G."/>
            <person name="Hedrich R."/>
            <person name="Ulvskov P."/>
            <person name="Glockner G."/>
            <person name="Delwiche C.F."/>
            <person name="Petrasek J."/>
            <person name="Van de Peer Y."/>
            <person name="Friml J."/>
            <person name="Beilby M."/>
            <person name="Dolan L."/>
            <person name="Kohara Y."/>
            <person name="Sugano S."/>
            <person name="Fujiyama A."/>
            <person name="Delaux P.-M."/>
            <person name="Quint M."/>
            <person name="TheiBen G."/>
            <person name="Hagemann M."/>
            <person name="Harholt J."/>
            <person name="Dunand C."/>
            <person name="Zachgo S."/>
            <person name="Langdale J."/>
            <person name="Maumus F."/>
            <person name="Straeten D.V.D."/>
            <person name="Gould S.B."/>
            <person name="Rensing S.A."/>
        </authorList>
    </citation>
    <scope>NUCLEOTIDE SEQUENCE [LARGE SCALE GENOMIC DNA]</scope>
    <source>
        <strain evidence="3 4">S276</strain>
    </source>
</reference>
<accession>A0A388KG00</accession>
<name>A0A388KG00_CHABU</name>
<keyword evidence="2" id="KW-1133">Transmembrane helix</keyword>
<keyword evidence="2" id="KW-0812">Transmembrane</keyword>
<dbReference type="PANTHER" id="PTHR36003:SF5">
    <property type="entry name" value="TONB-DEPENDENT HEME RECEPTOR A"/>
    <property type="match status" value="1"/>
</dbReference>
<keyword evidence="4" id="KW-1185">Reference proteome</keyword>
<dbReference type="STRING" id="69332.A0A388KG00"/>
<sequence length="83" mass="8919">MRRLAASAPARRVATRSFQTGTKPKASGGYGDEPAYLHAEHMYDLPSMKNRKLKMGLLVFGGLGFGIAVPLFAVAVQQQKAKG</sequence>